<evidence type="ECO:0000256" key="1">
    <source>
        <dbReference type="ARBA" id="ARBA00006407"/>
    </source>
</evidence>
<reference evidence="4 5" key="1">
    <citation type="submission" date="2007-10" db="EMBL/GenBank/DDBJ databases">
        <authorList>
            <person name="Wagner-Dobler I."/>
            <person name="Ferriera S."/>
            <person name="Johnson J."/>
            <person name="Kravitz S."/>
            <person name="Beeson K."/>
            <person name="Sutton G."/>
            <person name="Rogers Y.-H."/>
            <person name="Friedman R."/>
            <person name="Frazier M."/>
            <person name="Venter J.C."/>
        </authorList>
    </citation>
    <scope>NUCLEOTIDE SEQUENCE [LARGE SCALE GENOMIC DNA]</scope>
    <source>
        <strain evidence="4 5">DFL-43</strain>
    </source>
</reference>
<sequence length="183" mass="20112">MIWSLLKRKKSNQALVTRQYEAITAAARWPAFYEEMDAPDTVIGRFEMITLHLVLYLRRTSSSGPAVQGLAQEVLEAFFEDVDHSIRELGIGDTGVPKRMKKFARMFYGRANSYGEALEAADETALAEALSRNIHPEAGAAAPSMQALAEWMMRAATALERTGEETLASGLLEFPQDQTGAGA</sequence>
<dbReference type="PANTHER" id="PTHR12184">
    <property type="entry name" value="UBIQUINOL-CYTOCHROME C REDUCTASE COMPLEX ASSEMBLY FACTOR 1 FAMILY MEMBER"/>
    <property type="match status" value="1"/>
</dbReference>
<keyword evidence="5" id="KW-1185">Reference proteome</keyword>
<evidence type="ECO:0000313" key="5">
    <source>
        <dbReference type="Proteomes" id="UP000004291"/>
    </source>
</evidence>
<protein>
    <recommendedName>
        <fullName evidence="3">Ubiquinol-cytochrome c chaperone domain-containing protein</fullName>
    </recommendedName>
</protein>
<dbReference type="InterPro" id="IPR021150">
    <property type="entry name" value="Ubiq_cyt_c_chap"/>
</dbReference>
<dbReference type="Proteomes" id="UP000004291">
    <property type="component" value="Chromosome"/>
</dbReference>
<evidence type="ECO:0000313" key="4">
    <source>
        <dbReference type="EMBL" id="EDQ33904.1"/>
    </source>
</evidence>
<dbReference type="eggNOG" id="COG5452">
    <property type="taxonomic scope" value="Bacteria"/>
</dbReference>
<evidence type="ECO:0000259" key="3">
    <source>
        <dbReference type="Pfam" id="PF03981"/>
    </source>
</evidence>
<dbReference type="PANTHER" id="PTHR12184:SF1">
    <property type="entry name" value="UBIQUINOL-CYTOCHROME-C REDUCTASE COMPLEX ASSEMBLY FACTOR 1"/>
    <property type="match status" value="1"/>
</dbReference>
<dbReference type="Pfam" id="PF03981">
    <property type="entry name" value="Ubiq_cyt_C_chap"/>
    <property type="match status" value="1"/>
</dbReference>
<dbReference type="STRING" id="411684.HPDFL43_05605"/>
<dbReference type="HOGENOM" id="CLU_051390_5_1_5"/>
<comment type="similarity">
    <text evidence="2">Belongs to the UPF0174 family.</text>
</comment>
<reference evidence="4 5" key="2">
    <citation type="submission" date="2012-06" db="EMBL/GenBank/DDBJ databases">
        <authorList>
            <person name="Fiebig A."/>
        </authorList>
    </citation>
    <scope>NUCLEOTIDE SEQUENCE [LARGE SCALE GENOMIC DNA]</scope>
    <source>
        <strain evidence="4 5">DFL-43</strain>
    </source>
</reference>
<accession>A9D4L7</accession>
<dbReference type="RefSeq" id="WP_007196910.1">
    <property type="nucleotide sequence ID" value="NZ_CM002917.1"/>
</dbReference>
<comment type="caution">
    <text evidence="4">The sequence shown here is derived from an EMBL/GenBank/DDBJ whole genome shotgun (WGS) entry which is preliminary data.</text>
</comment>
<name>A9D4L7_HOEPD</name>
<comment type="similarity">
    <text evidence="1">Belongs to the CBP3 family.</text>
</comment>
<dbReference type="PIRSF" id="PIRSF032079">
    <property type="entry name" value="UCP032079"/>
    <property type="match status" value="1"/>
</dbReference>
<dbReference type="OrthoDB" id="7158889at2"/>
<gene>
    <name evidence="4" type="ORF">HPDFL43_05605</name>
</gene>
<evidence type="ECO:0000256" key="2">
    <source>
        <dbReference type="ARBA" id="ARBA00006436"/>
    </source>
</evidence>
<dbReference type="InterPro" id="IPR007129">
    <property type="entry name" value="Ubiqinol_cyt_c_chaperone_CPB3"/>
</dbReference>
<dbReference type="AlphaFoldDB" id="A9D4L7"/>
<dbReference type="InterPro" id="IPR014569">
    <property type="entry name" value="Ubq_cyt-c_CBP3-rel"/>
</dbReference>
<organism evidence="4 5">
    <name type="scientific">Hoeflea phototrophica (strain DSM 17068 / NCIMB 14078 / DFL-43)</name>
    <dbReference type="NCBI Taxonomy" id="411684"/>
    <lineage>
        <taxon>Bacteria</taxon>
        <taxon>Pseudomonadati</taxon>
        <taxon>Pseudomonadota</taxon>
        <taxon>Alphaproteobacteria</taxon>
        <taxon>Hyphomicrobiales</taxon>
        <taxon>Rhizobiaceae</taxon>
        <taxon>Hoeflea</taxon>
    </lineage>
</organism>
<dbReference type="EMBL" id="ABIA03000002">
    <property type="protein sequence ID" value="EDQ33904.1"/>
    <property type="molecule type" value="Genomic_DNA"/>
</dbReference>
<proteinExistence type="inferred from homology"/>
<feature type="domain" description="Ubiquinol-cytochrome c chaperone" evidence="3">
    <location>
        <begin position="35"/>
        <end position="172"/>
    </location>
</feature>